<keyword evidence="1" id="KW-0732">Signal</keyword>
<feature type="domain" description="CNA-B" evidence="2">
    <location>
        <begin position="1024"/>
        <end position="1122"/>
    </location>
</feature>
<dbReference type="Gene3D" id="2.60.40.1140">
    <property type="entry name" value="Collagen-binding surface protein Cna, B-type domain"/>
    <property type="match status" value="2"/>
</dbReference>
<feature type="signal peptide" evidence="1">
    <location>
        <begin position="1"/>
        <end position="26"/>
    </location>
</feature>
<comment type="caution">
    <text evidence="3">The sequence shown here is derived from an EMBL/GenBank/DDBJ whole genome shotgun (WGS) entry which is preliminary data.</text>
</comment>
<dbReference type="Gene3D" id="2.60.40.10">
    <property type="entry name" value="Immunoglobulins"/>
    <property type="match status" value="1"/>
</dbReference>
<feature type="domain" description="CNA-B" evidence="2">
    <location>
        <begin position="1139"/>
        <end position="1213"/>
    </location>
</feature>
<name>A0ABT9YVG4_9STRE</name>
<dbReference type="EMBL" id="JAUSTM010000017">
    <property type="protein sequence ID" value="MDQ0223085.1"/>
    <property type="molecule type" value="Genomic_DNA"/>
</dbReference>
<feature type="chain" id="PRO_5046234795" description="CNA-B domain-containing protein" evidence="1">
    <location>
        <begin position="27"/>
        <end position="1263"/>
    </location>
</feature>
<dbReference type="InterPro" id="IPR013783">
    <property type="entry name" value="Ig-like_fold"/>
</dbReference>
<evidence type="ECO:0000256" key="1">
    <source>
        <dbReference type="SAM" id="SignalP"/>
    </source>
</evidence>
<accession>A0ABT9YVG4</accession>
<keyword evidence="4" id="KW-1185">Reference proteome</keyword>
<dbReference type="SUPFAM" id="SSF49478">
    <property type="entry name" value="Cna protein B-type domain"/>
    <property type="match status" value="2"/>
</dbReference>
<evidence type="ECO:0000313" key="3">
    <source>
        <dbReference type="EMBL" id="MDQ0223085.1"/>
    </source>
</evidence>
<organism evidence="3 4">
    <name type="scientific">Streptococcus moroccensis</name>
    <dbReference type="NCBI Taxonomy" id="1451356"/>
    <lineage>
        <taxon>Bacteria</taxon>
        <taxon>Bacillati</taxon>
        <taxon>Bacillota</taxon>
        <taxon>Bacilli</taxon>
        <taxon>Lactobacillales</taxon>
        <taxon>Streptococcaceae</taxon>
        <taxon>Streptococcus</taxon>
    </lineage>
</organism>
<dbReference type="RefSeq" id="WP_307122241.1">
    <property type="nucleotide sequence ID" value="NZ_JAUSTM010000017.1"/>
</dbReference>
<sequence>MKLRNILIAVLMMVASMLSSSNYVHAEEITDFKVMVMKVVTEERYNQYSRSLEPIAGIKYQGSDGEVYTSDTEGIIELKDVPEEGLTLAYIDSSDGITYFHQKEVKVKKEDFFNGYTTIEKYIYIAEETLIQIGAEGPEGERIRGFTAEAKEDGQSIPVKPSYPYGFKIKARPGKTYEIFGANVDLYDVTPVYEFTLNEEVEAVAQDNGIDVAKFYLDTLDLKYKMAEGSSTVTLNVLDASTKKPLKGEFIEYQLALKDAPNDFVLKGTMDENGQIVFKDVPKNFKGQTFVLNPTYETENNYFLSNNFEFKVEKDNSQLEFSVYVSKEKQVKVRLRENDMYNRSKDIKKANVLITVVDSISGESNTLSTDENGEAYFTAKTGVRYSIYGDRIEGYQLPFNLDYQEFRGYGSSEVAIYYRKNDSDLPIPPDQDEPTVPETEGVQKFDRLEIILKGSDEKGLTGEFKLYAPAKYYTIYPYEELMIVNGEKYIQIRPEWKPGGYSDRFKTADGRVSITAISTYSMEDELRAININEFVILQEKTEDGYAIERQPIFSNENGNFVVENKRIDERKVLSIKILDGFTGDIIDDANISGLYRDQQHQNYPDDDSDIVNNQVEINENQRKHFLHKIKSDNYWSTFDSKEITDEEIEKGEALIKLYPKTHGRVVIAPSILVKDNNRIVANPYEGIVEVLDSTGNVVDTLEFKNGEAGPGGPYPEGMIIDENAITKWLPLGHYFIQLVDSNGETHRQELRVDEEHLDEYGQMLKHFRVSPLLKLKLSKIDKFVRAKLKGAEFSIYRAPTGVREEEKATPAFRSIINTPIEKEPVRDYDELGYYYNYNNQVWKFYQKISIDENGNIKIIGDDTSRSAFLELALFEDALGGYFGNELLSTEYKYLLVETTPPEGYILDSTPIEIGKMTDKSIKVEVIPENQSVRAKRIYAFDDLIKENTFIKLYRQIEDGILEEVPNAPTLKFESTKTYVEWQGIELMDTDGNPYQFVAKNVGENEVEYTGDSIIISNEPSVRNIKITKQWFDEYGKEIEKRDNLSTKVDLKANDDTVKTLELSDKNNWEVLVSNLPVLADNGVPIDYSVKEVGEKDGKISLGGEDYRVEIVGNPVEGFTITNSKTIPLTPMTPPTRTLKVSKIWSGIDGKAIDGPVDAITVELFKDGQTTGATLELTAANGWTSQFTNLPVSATLGGAEHEYTIKEVGEEEGSIQVNGTWYGVNYGGTMTDVLTVTNKAKVPLTPLIPPTRTLKVSKIWSGID</sequence>
<evidence type="ECO:0000313" key="4">
    <source>
        <dbReference type="Proteomes" id="UP001223079"/>
    </source>
</evidence>
<dbReference type="Pfam" id="PF05738">
    <property type="entry name" value="Cna_B"/>
    <property type="match status" value="2"/>
</dbReference>
<reference evidence="3 4" key="1">
    <citation type="submission" date="2023-07" db="EMBL/GenBank/DDBJ databases">
        <title>Genomic Encyclopedia of Type Strains, Phase IV (KMG-IV): sequencing the most valuable type-strain genomes for metagenomic binning, comparative biology and taxonomic classification.</title>
        <authorList>
            <person name="Goeker M."/>
        </authorList>
    </citation>
    <scope>NUCLEOTIDE SEQUENCE [LARGE SCALE GENOMIC DNA]</scope>
    <source>
        <strain evidence="3 4">DSM 105143</strain>
    </source>
</reference>
<dbReference type="InterPro" id="IPR008454">
    <property type="entry name" value="Collagen-bd_Cna-like_B-typ_dom"/>
</dbReference>
<protein>
    <recommendedName>
        <fullName evidence="2">CNA-B domain-containing protein</fullName>
    </recommendedName>
</protein>
<proteinExistence type="predicted"/>
<gene>
    <name evidence="3" type="ORF">J2S23_001660</name>
</gene>
<feature type="non-terminal residue" evidence="3">
    <location>
        <position position="1263"/>
    </location>
</feature>
<dbReference type="Proteomes" id="UP001223079">
    <property type="component" value="Unassembled WGS sequence"/>
</dbReference>
<evidence type="ECO:0000259" key="2">
    <source>
        <dbReference type="Pfam" id="PF05738"/>
    </source>
</evidence>
<dbReference type="CDD" id="cd00222">
    <property type="entry name" value="CollagenBindB"/>
    <property type="match status" value="2"/>
</dbReference>